<accession>A0A8S1PXJ4</accession>
<protein>
    <recommendedName>
        <fullName evidence="1">Brr2 N-terminal helicase PWI domain-containing protein</fullName>
    </recommendedName>
</protein>
<evidence type="ECO:0000313" key="2">
    <source>
        <dbReference type="EMBL" id="CAD8107791.1"/>
    </source>
</evidence>
<feature type="domain" description="Brr2 N-terminal helicase PWI" evidence="1">
    <location>
        <begin position="36"/>
        <end position="96"/>
    </location>
</feature>
<gene>
    <name evidence="2" type="ORF">PPRIM_AZ9-3.1.T1350010</name>
</gene>
<dbReference type="EMBL" id="CAJJDM010000138">
    <property type="protein sequence ID" value="CAD8107791.1"/>
    <property type="molecule type" value="Genomic_DNA"/>
</dbReference>
<evidence type="ECO:0000313" key="3">
    <source>
        <dbReference type="Proteomes" id="UP000688137"/>
    </source>
</evidence>
<dbReference type="Proteomes" id="UP000688137">
    <property type="component" value="Unassembled WGS sequence"/>
</dbReference>
<keyword evidence="3" id="KW-1185">Reference proteome</keyword>
<organism evidence="2 3">
    <name type="scientific">Paramecium primaurelia</name>
    <dbReference type="NCBI Taxonomy" id="5886"/>
    <lineage>
        <taxon>Eukaryota</taxon>
        <taxon>Sar</taxon>
        <taxon>Alveolata</taxon>
        <taxon>Ciliophora</taxon>
        <taxon>Intramacronucleata</taxon>
        <taxon>Oligohymenophorea</taxon>
        <taxon>Peniculida</taxon>
        <taxon>Parameciidae</taxon>
        <taxon>Paramecium</taxon>
    </lineage>
</organism>
<name>A0A8S1PXJ4_PARPR</name>
<dbReference type="Pfam" id="PF18149">
    <property type="entry name" value="Helicase_PWI"/>
    <property type="match status" value="1"/>
</dbReference>
<dbReference type="AlphaFoldDB" id="A0A8S1PXJ4"/>
<dbReference type="InterPro" id="IPR041094">
    <property type="entry name" value="Brr2_helicase_PWI"/>
</dbReference>
<proteinExistence type="predicted"/>
<reference evidence="2" key="1">
    <citation type="submission" date="2021-01" db="EMBL/GenBank/DDBJ databases">
        <authorList>
            <consortium name="Genoscope - CEA"/>
            <person name="William W."/>
        </authorList>
    </citation>
    <scope>NUCLEOTIDE SEQUENCE</scope>
</reference>
<sequence>MTIKFKTYQDYSDTDVKIEEEDTQAKVQVKDTRNKLVGENIQDLIVTLQIKQKLFEIFKLQTDIEFENQLMSLFGQNLFDVYQIITYKQIFILYSLQQGGLQC</sequence>
<evidence type="ECO:0000259" key="1">
    <source>
        <dbReference type="Pfam" id="PF18149"/>
    </source>
</evidence>
<comment type="caution">
    <text evidence="2">The sequence shown here is derived from an EMBL/GenBank/DDBJ whole genome shotgun (WGS) entry which is preliminary data.</text>
</comment>